<evidence type="ECO:0000313" key="1">
    <source>
        <dbReference type="EMBL" id="RZT01149.1"/>
    </source>
</evidence>
<dbReference type="RefSeq" id="WP_130434775.1">
    <property type="nucleotide sequence ID" value="NZ_SGXF01000002.1"/>
</dbReference>
<dbReference type="AlphaFoldDB" id="A0A4V2F7V5"/>
<dbReference type="OrthoDB" id="1711134at2"/>
<proteinExistence type="predicted"/>
<accession>A0A4V2F7V5</accession>
<dbReference type="NCBIfam" id="TIGR04076">
    <property type="entry name" value="TIGR04076 family protein"/>
    <property type="match status" value="1"/>
</dbReference>
<comment type="caution">
    <text evidence="1">The sequence shown here is derived from an EMBL/GenBank/DDBJ whole genome shotgun (WGS) entry which is preliminary data.</text>
</comment>
<name>A0A4V2F7V5_9FIRM</name>
<sequence length="83" mass="9113">MPKVKLTVTESKCRGAYCKKGDEFLIGDLCPPLCHELWNTIYPLVYALQNGAELDYGPGRAKKFDAKCPDGGRVSVHGEVIAE</sequence>
<reference evidence="1 2" key="1">
    <citation type="submission" date="2019-02" db="EMBL/GenBank/DDBJ databases">
        <title>Genomic Encyclopedia of Type Strains, Phase IV (KMG-IV): sequencing the most valuable type-strain genomes for metagenomic binning, comparative biology and taxonomic classification.</title>
        <authorList>
            <person name="Goeker M."/>
        </authorList>
    </citation>
    <scope>NUCLEOTIDE SEQUENCE [LARGE SCALE GENOMIC DNA]</scope>
    <source>
        <strain evidence="1 2">DSM 29486</strain>
    </source>
</reference>
<dbReference type="InterPro" id="IPR023811">
    <property type="entry name" value="CHP04076"/>
</dbReference>
<dbReference type="EMBL" id="SGXF01000002">
    <property type="protein sequence ID" value="RZT01149.1"/>
    <property type="molecule type" value="Genomic_DNA"/>
</dbReference>
<gene>
    <name evidence="1" type="ORF">EV209_1590</name>
</gene>
<protein>
    <submittedName>
        <fullName evidence="1">Putative repeat protein (TIGR04076 family)</fullName>
    </submittedName>
</protein>
<keyword evidence="2" id="KW-1185">Reference proteome</keyword>
<evidence type="ECO:0000313" key="2">
    <source>
        <dbReference type="Proteomes" id="UP000292927"/>
    </source>
</evidence>
<organism evidence="1 2">
    <name type="scientific">Cuneatibacter caecimuris</name>
    <dbReference type="NCBI Taxonomy" id="1796618"/>
    <lineage>
        <taxon>Bacteria</taxon>
        <taxon>Bacillati</taxon>
        <taxon>Bacillota</taxon>
        <taxon>Clostridia</taxon>
        <taxon>Lachnospirales</taxon>
        <taxon>Lachnospiraceae</taxon>
        <taxon>Cuneatibacter</taxon>
    </lineage>
</organism>
<dbReference type="Proteomes" id="UP000292927">
    <property type="component" value="Unassembled WGS sequence"/>
</dbReference>